<sequence>MKEILNYIGGKWQAAASGKTTINVNPASGEQVGRAPVSAAADAEAAAASAQAAA</sequence>
<keyword evidence="1" id="KW-0560">Oxidoreductase</keyword>
<gene>
    <name evidence="2" type="ORF">IDH44_22280</name>
</gene>
<evidence type="ECO:0000313" key="2">
    <source>
        <dbReference type="EMBL" id="MBD2847932.1"/>
    </source>
</evidence>
<accession>A0A927BW41</accession>
<feature type="non-terminal residue" evidence="2">
    <location>
        <position position="54"/>
    </location>
</feature>
<protein>
    <submittedName>
        <fullName evidence="2">Gamma-aminobutyraldehyde dehydrogenase</fullName>
    </submittedName>
</protein>
<keyword evidence="3" id="KW-1185">Reference proteome</keyword>
<proteinExistence type="predicted"/>
<reference evidence="2" key="1">
    <citation type="submission" date="2020-09" db="EMBL/GenBank/DDBJ databases">
        <title>A novel bacterium of genus Paenibacillus, isolated from South China Sea.</title>
        <authorList>
            <person name="Huang H."/>
            <person name="Mo K."/>
            <person name="Hu Y."/>
        </authorList>
    </citation>
    <scope>NUCLEOTIDE SEQUENCE</scope>
    <source>
        <strain evidence="2">IB182496</strain>
    </source>
</reference>
<dbReference type="Proteomes" id="UP000621560">
    <property type="component" value="Unassembled WGS sequence"/>
</dbReference>
<evidence type="ECO:0000313" key="3">
    <source>
        <dbReference type="Proteomes" id="UP000621560"/>
    </source>
</evidence>
<evidence type="ECO:0000256" key="1">
    <source>
        <dbReference type="ARBA" id="ARBA00023002"/>
    </source>
</evidence>
<dbReference type="InterPro" id="IPR016161">
    <property type="entry name" value="Ald_DH/histidinol_DH"/>
</dbReference>
<dbReference type="Gene3D" id="3.40.605.10">
    <property type="entry name" value="Aldehyde Dehydrogenase, Chain A, domain 1"/>
    <property type="match status" value="1"/>
</dbReference>
<dbReference type="AlphaFoldDB" id="A0A927BW41"/>
<dbReference type="SUPFAM" id="SSF53720">
    <property type="entry name" value="ALDH-like"/>
    <property type="match status" value="1"/>
</dbReference>
<name>A0A927BW41_9BACL</name>
<comment type="caution">
    <text evidence="2">The sequence shown here is derived from an EMBL/GenBank/DDBJ whole genome shotgun (WGS) entry which is preliminary data.</text>
</comment>
<dbReference type="EMBL" id="JACXIZ010000047">
    <property type="protein sequence ID" value="MBD2847932.1"/>
    <property type="molecule type" value="Genomic_DNA"/>
</dbReference>
<dbReference type="InterPro" id="IPR016162">
    <property type="entry name" value="Ald_DH_N"/>
</dbReference>
<dbReference type="GO" id="GO:0016491">
    <property type="term" value="F:oxidoreductase activity"/>
    <property type="evidence" value="ECO:0007669"/>
    <property type="project" value="UniProtKB-KW"/>
</dbReference>
<organism evidence="2 3">
    <name type="scientific">Paenibacillus sabuli</name>
    <dbReference type="NCBI Taxonomy" id="2772509"/>
    <lineage>
        <taxon>Bacteria</taxon>
        <taxon>Bacillati</taxon>
        <taxon>Bacillota</taxon>
        <taxon>Bacilli</taxon>
        <taxon>Bacillales</taxon>
        <taxon>Paenibacillaceae</taxon>
        <taxon>Paenibacillus</taxon>
    </lineage>
</organism>